<dbReference type="SUPFAM" id="SSF110916">
    <property type="entry name" value="Peptidyl-tRNA hydrolase domain-like"/>
    <property type="match status" value="1"/>
</dbReference>
<gene>
    <name evidence="3" type="ORF">OCS_01543</name>
</gene>
<dbReference type="GO" id="GO:0004045">
    <property type="term" value="F:peptidyl-tRNA hydrolase activity"/>
    <property type="evidence" value="ECO:0007669"/>
    <property type="project" value="TreeGrafter"/>
</dbReference>
<dbReference type="PANTHER" id="PTHR11075:SF54">
    <property type="entry name" value="LARGE RIBOSOMAL SUBUNIT PROTEIN ML62"/>
    <property type="match status" value="1"/>
</dbReference>
<dbReference type="AlphaFoldDB" id="T5ALN5"/>
<evidence type="ECO:0000313" key="3">
    <source>
        <dbReference type="EMBL" id="EQL02738.1"/>
    </source>
</evidence>
<organism evidence="3 4">
    <name type="scientific">Ophiocordyceps sinensis (strain Co18 / CGMCC 3.14243)</name>
    <name type="common">Yarsagumba caterpillar fungus</name>
    <name type="synonym">Hirsutella sinensis</name>
    <dbReference type="NCBI Taxonomy" id="911162"/>
    <lineage>
        <taxon>Eukaryota</taxon>
        <taxon>Fungi</taxon>
        <taxon>Dikarya</taxon>
        <taxon>Ascomycota</taxon>
        <taxon>Pezizomycotina</taxon>
        <taxon>Sordariomycetes</taxon>
        <taxon>Hypocreomycetidae</taxon>
        <taxon>Hypocreales</taxon>
        <taxon>Ophiocordycipitaceae</taxon>
        <taxon>Ophiocordyceps</taxon>
    </lineage>
</organism>
<sequence>MEAWSTFGHTVLDPQGAMLDLLTVRGPQRQEQRLRVWPNHGSSDNGGATEEAIEDASRSKRYQAFDAQFDQEALAEARSWYQKFDASHLPRGSTTYARSSGPGGQHVNKTETKAITVFAVKELLSMLPKSLHSAIRDSKYYPASNDSLTFHAQTHRSRTANTDENRMKLTEEVSRVYREQVPSETSGDKKKRHGEIEKRFHESRIKQKKLASSKKQSRRGPLD</sequence>
<dbReference type="InterPro" id="IPR052104">
    <property type="entry name" value="Mito_Release_Factor_mL62"/>
</dbReference>
<dbReference type="GO" id="GO:0016150">
    <property type="term" value="F:translation release factor activity, codon nonspecific"/>
    <property type="evidence" value="ECO:0007669"/>
    <property type="project" value="TreeGrafter"/>
</dbReference>
<dbReference type="InterPro" id="IPR000352">
    <property type="entry name" value="Pep_chain_release_fac_I"/>
</dbReference>
<dbReference type="EMBL" id="KE652273">
    <property type="protein sequence ID" value="EQL02738.1"/>
    <property type="molecule type" value="Genomic_DNA"/>
</dbReference>
<dbReference type="GO" id="GO:0070126">
    <property type="term" value="P:mitochondrial translational termination"/>
    <property type="evidence" value="ECO:0007669"/>
    <property type="project" value="TreeGrafter"/>
</dbReference>
<keyword evidence="3" id="KW-0378">Hydrolase</keyword>
<evidence type="ECO:0000256" key="1">
    <source>
        <dbReference type="SAM" id="MobiDB-lite"/>
    </source>
</evidence>
<proteinExistence type="predicted"/>
<protein>
    <submittedName>
        <fullName evidence="3">Peptidyl-tRNA hydrolase domain-containing protein</fullName>
    </submittedName>
</protein>
<evidence type="ECO:0000313" key="4">
    <source>
        <dbReference type="Proteomes" id="UP000019374"/>
    </source>
</evidence>
<dbReference type="Pfam" id="PF00472">
    <property type="entry name" value="RF-1"/>
    <property type="match status" value="1"/>
</dbReference>
<accession>T5ALN5</accession>
<dbReference type="PANTHER" id="PTHR11075">
    <property type="entry name" value="PEPTIDE CHAIN RELEASE FACTOR"/>
    <property type="match status" value="1"/>
</dbReference>
<name>T5ALN5_OPHSC</name>
<dbReference type="HOGENOM" id="CLU_089470_0_1_1"/>
<feature type="compositionally biased region" description="Basic and acidic residues" evidence="1">
    <location>
        <begin position="194"/>
        <end position="205"/>
    </location>
</feature>
<reference evidence="3 4" key="1">
    <citation type="journal article" date="2013" name="Chin. Sci. Bull.">
        <title>Genome survey uncovers the secrets of sex and lifestyle in caterpillar fungus.</title>
        <authorList>
            <person name="Hu X."/>
            <person name="Zhang Y."/>
            <person name="Xiao G."/>
            <person name="Zheng P."/>
            <person name="Xia Y."/>
            <person name="Zhang X."/>
            <person name="St Leger R.J."/>
            <person name="Liu X."/>
            <person name="Wang C."/>
        </authorList>
    </citation>
    <scope>NUCLEOTIDE SEQUENCE [LARGE SCALE GENOMIC DNA]</scope>
    <source>
        <strain evidence="4">Co18 / CGMCC 3.14243</strain>
        <tissue evidence="3">Fruit-body</tissue>
    </source>
</reference>
<dbReference type="GO" id="GO:0005762">
    <property type="term" value="C:mitochondrial large ribosomal subunit"/>
    <property type="evidence" value="ECO:0007669"/>
    <property type="project" value="TreeGrafter"/>
</dbReference>
<dbReference type="eggNOG" id="KOG3429">
    <property type="taxonomic scope" value="Eukaryota"/>
</dbReference>
<dbReference type="Proteomes" id="UP000019374">
    <property type="component" value="Unassembled WGS sequence"/>
</dbReference>
<feature type="compositionally biased region" description="Basic residues" evidence="1">
    <location>
        <begin position="206"/>
        <end position="223"/>
    </location>
</feature>
<dbReference type="Gene3D" id="3.30.160.20">
    <property type="match status" value="1"/>
</dbReference>
<feature type="region of interest" description="Disordered" evidence="1">
    <location>
        <begin position="175"/>
        <end position="223"/>
    </location>
</feature>
<feature type="domain" description="Prokaryotic-type class I peptide chain release factors" evidence="2">
    <location>
        <begin position="95"/>
        <end position="215"/>
    </location>
</feature>
<dbReference type="OrthoDB" id="270639at2759"/>
<evidence type="ECO:0000259" key="2">
    <source>
        <dbReference type="Pfam" id="PF00472"/>
    </source>
</evidence>